<dbReference type="AlphaFoldDB" id="A0A5S4TC83"/>
<proteinExistence type="predicted"/>
<reference evidence="2 3" key="1">
    <citation type="submission" date="2019-02" db="EMBL/GenBank/DDBJ databases">
        <title>Novel genomic isolates of S. pyogenes and S. dysgalactiae subsp. equisimilis associated to necrotising fasciitis (NSTI).</title>
        <authorList>
            <person name="Barrantes I."/>
        </authorList>
    </citation>
    <scope>NUCLEOTIDE SEQUENCE [LARGE SCALE GENOMIC DNA]</scope>
    <source>
        <strain evidence="2 3">SPY5003</strain>
    </source>
</reference>
<organism evidence="2 3">
    <name type="scientific">Streptococcus pyogenes</name>
    <dbReference type="NCBI Taxonomy" id="1314"/>
    <lineage>
        <taxon>Bacteria</taxon>
        <taxon>Bacillati</taxon>
        <taxon>Bacillota</taxon>
        <taxon>Bacilli</taxon>
        <taxon>Lactobacillales</taxon>
        <taxon>Streptococcaceae</taxon>
        <taxon>Streptococcus</taxon>
    </lineage>
</organism>
<evidence type="ECO:0000256" key="1">
    <source>
        <dbReference type="SAM" id="SignalP"/>
    </source>
</evidence>
<feature type="signal peptide" evidence="1">
    <location>
        <begin position="1"/>
        <end position="26"/>
    </location>
</feature>
<evidence type="ECO:0000313" key="3">
    <source>
        <dbReference type="Proteomes" id="UP000325300"/>
    </source>
</evidence>
<evidence type="ECO:0000313" key="2">
    <source>
        <dbReference type="EMBL" id="TYK93677.1"/>
    </source>
</evidence>
<feature type="non-terminal residue" evidence="2">
    <location>
        <position position="46"/>
    </location>
</feature>
<keyword evidence="1" id="KW-0732">Signal</keyword>
<accession>A0A5S4TC83</accession>
<feature type="chain" id="PRO_5024307669" evidence="1">
    <location>
        <begin position="27"/>
        <end position="46"/>
    </location>
</feature>
<sequence>MKNKLIFVLSICSLLVSLFLVKPALAETAVTTARIGVENRVDIKAT</sequence>
<dbReference type="Proteomes" id="UP000325300">
    <property type="component" value="Unassembled WGS sequence"/>
</dbReference>
<gene>
    <name evidence="2" type="ORF">E0F67_09575</name>
</gene>
<dbReference type="EMBL" id="SJLI01000110">
    <property type="protein sequence ID" value="TYK93677.1"/>
    <property type="molecule type" value="Genomic_DNA"/>
</dbReference>
<protein>
    <submittedName>
        <fullName evidence="2">Pilus assembly protein</fullName>
    </submittedName>
</protein>
<comment type="caution">
    <text evidence="2">The sequence shown here is derived from an EMBL/GenBank/DDBJ whole genome shotgun (WGS) entry which is preliminary data.</text>
</comment>
<name>A0A5S4TC83_STRPY</name>